<protein>
    <submittedName>
        <fullName evidence="2">Fic family protein</fullName>
    </submittedName>
</protein>
<dbReference type="PANTHER" id="PTHR13504:SF38">
    <property type="entry name" value="FIDO DOMAIN-CONTAINING PROTEIN"/>
    <property type="match status" value="1"/>
</dbReference>
<reference evidence="3" key="1">
    <citation type="journal article" date="2019" name="Int. J. Syst. Evol. Microbiol.">
        <title>The Global Catalogue of Microorganisms (GCM) 10K type strain sequencing project: providing services to taxonomists for standard genome sequencing and annotation.</title>
        <authorList>
            <consortium name="The Broad Institute Genomics Platform"/>
            <consortium name="The Broad Institute Genome Sequencing Center for Infectious Disease"/>
            <person name="Wu L."/>
            <person name="Ma J."/>
        </authorList>
    </citation>
    <scope>NUCLEOTIDE SEQUENCE [LARGE SCALE GENOMIC DNA]</scope>
    <source>
        <strain evidence="3">JCM 18053</strain>
    </source>
</reference>
<dbReference type="InterPro" id="IPR003812">
    <property type="entry name" value="Fido"/>
</dbReference>
<dbReference type="EMBL" id="BAABIA010000013">
    <property type="protein sequence ID" value="GAA5149283.1"/>
    <property type="molecule type" value="Genomic_DNA"/>
</dbReference>
<dbReference type="Gene3D" id="1.10.3290.10">
    <property type="entry name" value="Fido-like domain"/>
    <property type="match status" value="1"/>
</dbReference>
<dbReference type="Proteomes" id="UP001499852">
    <property type="component" value="Unassembled WGS sequence"/>
</dbReference>
<dbReference type="PANTHER" id="PTHR13504">
    <property type="entry name" value="FIDO DOMAIN-CONTAINING PROTEIN DDB_G0283145"/>
    <property type="match status" value="1"/>
</dbReference>
<dbReference type="PROSITE" id="PS51459">
    <property type="entry name" value="FIDO"/>
    <property type="match status" value="1"/>
</dbReference>
<dbReference type="InterPro" id="IPR036597">
    <property type="entry name" value="Fido-like_dom_sf"/>
</dbReference>
<dbReference type="InterPro" id="IPR040198">
    <property type="entry name" value="Fido_containing"/>
</dbReference>
<keyword evidence="3" id="KW-1185">Reference proteome</keyword>
<comment type="caution">
    <text evidence="2">The sequence shown here is derived from an EMBL/GenBank/DDBJ whole genome shotgun (WGS) entry which is preliminary data.</text>
</comment>
<dbReference type="SUPFAM" id="SSF140931">
    <property type="entry name" value="Fic-like"/>
    <property type="match status" value="1"/>
</dbReference>
<accession>A0ABP9PPT8</accession>
<dbReference type="RefSeq" id="WP_345738844.1">
    <property type="nucleotide sequence ID" value="NZ_BAABIA010000013.1"/>
</dbReference>
<feature type="domain" description="Fido" evidence="1">
    <location>
        <begin position="97"/>
        <end position="240"/>
    </location>
</feature>
<sequence>MRPPFEITPRAASLLAEVERLLGRYEGAQVAPAGPMLRRSMRVRTIQASLEIEGNTLSEEQVTAVLEGKRVLAPERDLREVQNAIRCYDKLHRWKPASTKHLLEAHQVMMAGLVQRPGAWRSRGVGIAKGNLIAHVAPPADRVAGLMNSLFEWMKAETQVPAPVLAAICHYEMEFIHPFEDGNGRLGRLWHSLILFHHHPVFAQVPIESAIRDRQADYYAVLGLCDKAGKSSLFIEFSLELTLAALTSMVISPQSRTRMSGVERMSVARGLMGVQAFSRKDYLGHFPGLSPATASRDLQQAVDEGTLKKTGDKATARYRF</sequence>
<evidence type="ECO:0000313" key="3">
    <source>
        <dbReference type="Proteomes" id="UP001499852"/>
    </source>
</evidence>
<evidence type="ECO:0000313" key="2">
    <source>
        <dbReference type="EMBL" id="GAA5149283.1"/>
    </source>
</evidence>
<dbReference type="Pfam" id="PF02661">
    <property type="entry name" value="Fic"/>
    <property type="match status" value="1"/>
</dbReference>
<proteinExistence type="predicted"/>
<evidence type="ECO:0000259" key="1">
    <source>
        <dbReference type="PROSITE" id="PS51459"/>
    </source>
</evidence>
<name>A0ABP9PPT8_9BACT</name>
<organism evidence="2 3">
    <name type="scientific">Prosthecobacter algae</name>
    <dbReference type="NCBI Taxonomy" id="1144682"/>
    <lineage>
        <taxon>Bacteria</taxon>
        <taxon>Pseudomonadati</taxon>
        <taxon>Verrucomicrobiota</taxon>
        <taxon>Verrucomicrobiia</taxon>
        <taxon>Verrucomicrobiales</taxon>
        <taxon>Verrucomicrobiaceae</taxon>
        <taxon>Prosthecobacter</taxon>
    </lineage>
</organism>
<gene>
    <name evidence="2" type="ORF">GCM10023213_46750</name>
</gene>